<protein>
    <recommendedName>
        <fullName evidence="1">ATPase BadF/BadG/BcrA/BcrD type domain-containing protein</fullName>
    </recommendedName>
</protein>
<dbReference type="RefSeq" id="WP_076110733.1">
    <property type="nucleotide sequence ID" value="NZ_MPTB01000013.1"/>
</dbReference>
<dbReference type="Gene3D" id="3.30.420.40">
    <property type="match status" value="2"/>
</dbReference>
<evidence type="ECO:0000313" key="3">
    <source>
        <dbReference type="Proteomes" id="UP000187412"/>
    </source>
</evidence>
<dbReference type="SUPFAM" id="SSF53067">
    <property type="entry name" value="Actin-like ATPase domain"/>
    <property type="match status" value="2"/>
</dbReference>
<dbReference type="PANTHER" id="PTHR43190">
    <property type="entry name" value="N-ACETYL-D-GLUCOSAMINE KINASE"/>
    <property type="match status" value="1"/>
</dbReference>
<dbReference type="Proteomes" id="UP000187412">
    <property type="component" value="Unassembled WGS sequence"/>
</dbReference>
<dbReference type="InterPro" id="IPR002731">
    <property type="entry name" value="ATPase_BadF"/>
</dbReference>
<comment type="caution">
    <text evidence="2">The sequence shown here is derived from an EMBL/GenBank/DDBJ whole genome shotgun (WGS) entry which is preliminary data.</text>
</comment>
<dbReference type="CDD" id="cd24007">
    <property type="entry name" value="ASKHA_NBD_eukNAGK-like"/>
    <property type="match status" value="1"/>
</dbReference>
<feature type="domain" description="ATPase BadF/BadG/BcrA/BcrD type" evidence="1">
    <location>
        <begin position="5"/>
        <end position="272"/>
    </location>
</feature>
<keyword evidence="3" id="KW-1185">Reference proteome</keyword>
<evidence type="ECO:0000313" key="2">
    <source>
        <dbReference type="EMBL" id="OMD48032.1"/>
    </source>
</evidence>
<proteinExistence type="predicted"/>
<sequence length="316" mass="33413">MKVFLGLDGGGTKTDAAALDERGTLLARYIGGPSNPHSASFGTALTEIMSAIDGLIERLSINVDEIAAICLAVSGFSSIDEETLLKRAVQQHLLKQELSIPVFIQSEGQISLMAAVGSNHGVLVISGTGSICYGYLPDGSGTHTGGWGHYLGDEGSGYQIGLRTLKTVMRSYDSVCKPTIMTDMIMEEYGFKLITDLKGYIYIPSHSKAEIAAFSKVCIQAAGAGDAAAIAILTEEAASLSDTAAALLRRSPTLQNYPVVLSGSVFRYSPIFRGIFCSSLQKTFGGLNFVDGSLGAPPSTGAAMTARKLFNDYRQE</sequence>
<dbReference type="PANTHER" id="PTHR43190:SF3">
    <property type="entry name" value="N-ACETYL-D-GLUCOSAMINE KINASE"/>
    <property type="match status" value="1"/>
</dbReference>
<gene>
    <name evidence="2" type="ORF">BSK56_12030</name>
</gene>
<dbReference type="InterPro" id="IPR052519">
    <property type="entry name" value="Euk-type_GlcNAc_Kinase"/>
</dbReference>
<reference evidence="2 3" key="1">
    <citation type="submission" date="2016-10" db="EMBL/GenBank/DDBJ databases">
        <title>Paenibacillus species isolates.</title>
        <authorList>
            <person name="Beno S.M."/>
        </authorList>
    </citation>
    <scope>NUCLEOTIDE SEQUENCE [LARGE SCALE GENOMIC DNA]</scope>
    <source>
        <strain evidence="2 3">FSL H7-0744</strain>
    </source>
</reference>
<dbReference type="EMBL" id="MPTB01000013">
    <property type="protein sequence ID" value="OMD48032.1"/>
    <property type="molecule type" value="Genomic_DNA"/>
</dbReference>
<evidence type="ECO:0000259" key="1">
    <source>
        <dbReference type="Pfam" id="PF01869"/>
    </source>
</evidence>
<dbReference type="Pfam" id="PF01869">
    <property type="entry name" value="BcrAD_BadFG"/>
    <property type="match status" value="1"/>
</dbReference>
<organism evidence="2 3">
    <name type="scientific">Paenibacillus borealis</name>
    <dbReference type="NCBI Taxonomy" id="160799"/>
    <lineage>
        <taxon>Bacteria</taxon>
        <taxon>Bacillati</taxon>
        <taxon>Bacillota</taxon>
        <taxon>Bacilli</taxon>
        <taxon>Bacillales</taxon>
        <taxon>Paenibacillaceae</taxon>
        <taxon>Paenibacillus</taxon>
    </lineage>
</organism>
<name>A0ABX3HC20_PAEBO</name>
<dbReference type="InterPro" id="IPR043129">
    <property type="entry name" value="ATPase_NBD"/>
</dbReference>
<accession>A0ABX3HC20</accession>